<dbReference type="CDD" id="cd00002">
    <property type="entry name" value="YbaK_deacylase"/>
    <property type="match status" value="1"/>
</dbReference>
<proteinExistence type="inferred from homology"/>
<dbReference type="AlphaFoldDB" id="A0A2P7VK09"/>
<dbReference type="Gene3D" id="3.90.960.10">
    <property type="entry name" value="YbaK/aminoacyl-tRNA synthetase-associated domain"/>
    <property type="match status" value="1"/>
</dbReference>
<comment type="similarity">
    <text evidence="1 4">Belongs to the prolyl-tRNA editing family. YbaK/EbsC subfamily.</text>
</comment>
<evidence type="ECO:0000256" key="2">
    <source>
        <dbReference type="ARBA" id="ARBA00022917"/>
    </source>
</evidence>
<dbReference type="PIRSF" id="PIRSF006181">
    <property type="entry name" value="EbsC_YbaK"/>
    <property type="match status" value="1"/>
</dbReference>
<sequence>MKQGKTNAMRILDKEKIAYTMLTYATDDGKIDGIAVAQKIGREENVVYKTLISQGTSKSYYVFVIPVEAELDLKKAAKAVGEKKIEMIPVKEITKVSGYIRGGCSPVGMKKLFPTVIDQKAEALDTIIVSGGNIGVQIELTPENLLRTTKGTLADVIDQLV</sequence>
<accession>A0A2P7VK09</accession>
<evidence type="ECO:0000256" key="1">
    <source>
        <dbReference type="ARBA" id="ARBA00009798"/>
    </source>
</evidence>
<protein>
    <recommendedName>
        <fullName evidence="4">Cys-tRNA(Pro)/Cys-tRNA(Cys) deacylase</fullName>
        <ecNumber evidence="4">4.2.-.-</ecNumber>
    </recommendedName>
</protein>
<dbReference type="GO" id="GO:0016829">
    <property type="term" value="F:lyase activity"/>
    <property type="evidence" value="ECO:0007669"/>
    <property type="project" value="UniProtKB-KW"/>
</dbReference>
<dbReference type="PANTHER" id="PTHR30411:SF0">
    <property type="entry name" value="CYS-TRNA(PRO)_CYS-TRNA(CYS) DEACYLASE YBAK"/>
    <property type="match status" value="1"/>
</dbReference>
<dbReference type="GO" id="GO:0002161">
    <property type="term" value="F:aminoacyl-tRNA deacylase activity"/>
    <property type="evidence" value="ECO:0007669"/>
    <property type="project" value="InterPro"/>
</dbReference>
<dbReference type="SUPFAM" id="SSF55826">
    <property type="entry name" value="YbaK/ProRS associated domain"/>
    <property type="match status" value="1"/>
</dbReference>
<dbReference type="Pfam" id="PF04073">
    <property type="entry name" value="tRNA_edit"/>
    <property type="match status" value="1"/>
</dbReference>
<evidence type="ECO:0000256" key="4">
    <source>
        <dbReference type="PIRNR" id="PIRNR006181"/>
    </source>
</evidence>
<dbReference type="InterPro" id="IPR007214">
    <property type="entry name" value="YbaK/aa-tRNA-synth-assoc-dom"/>
</dbReference>
<dbReference type="NCBIfam" id="TIGR00011">
    <property type="entry name" value="YbaK_EbsC"/>
    <property type="match status" value="1"/>
</dbReference>
<dbReference type="RefSeq" id="WP_106837308.1">
    <property type="nucleotide sequence ID" value="NZ_JARMEZ010000035.1"/>
</dbReference>
<reference evidence="6 7" key="1">
    <citation type="submission" date="2018-03" db="EMBL/GenBank/DDBJ databases">
        <title>Brevisbacillus phylogenomics.</title>
        <authorList>
            <person name="Dunlap C."/>
        </authorList>
    </citation>
    <scope>NUCLEOTIDE SEQUENCE [LARGE SCALE GENOMIC DNA]</scope>
    <source>
        <strain evidence="6 7">NRRL NRS-1210</strain>
    </source>
</reference>
<gene>
    <name evidence="6" type="primary">ybaK</name>
    <name evidence="6" type="ORF">C7R93_02455</name>
</gene>
<dbReference type="InterPro" id="IPR036754">
    <property type="entry name" value="YbaK/aa-tRNA-synt-asso_dom_sf"/>
</dbReference>
<dbReference type="InterPro" id="IPR004369">
    <property type="entry name" value="Prolyl-tRNA_editing_YbaK/EbsC"/>
</dbReference>
<dbReference type="EMBL" id="PXZM01000003">
    <property type="protein sequence ID" value="PSJ99558.1"/>
    <property type="molecule type" value="Genomic_DNA"/>
</dbReference>
<dbReference type="OrthoDB" id="9809296at2"/>
<dbReference type="EC" id="4.2.-.-" evidence="4"/>
<dbReference type="PANTHER" id="PTHR30411">
    <property type="entry name" value="CYTOPLASMIC PROTEIN"/>
    <property type="match status" value="1"/>
</dbReference>
<evidence type="ECO:0000313" key="6">
    <source>
        <dbReference type="EMBL" id="PSJ99558.1"/>
    </source>
</evidence>
<comment type="caution">
    <text evidence="6">The sequence shown here is derived from an EMBL/GenBank/DDBJ whole genome shotgun (WGS) entry which is preliminary data.</text>
</comment>
<evidence type="ECO:0000313" key="7">
    <source>
        <dbReference type="Proteomes" id="UP000240419"/>
    </source>
</evidence>
<keyword evidence="2 4" id="KW-0648">Protein biosynthesis</keyword>
<dbReference type="Proteomes" id="UP000240419">
    <property type="component" value="Unassembled WGS sequence"/>
</dbReference>
<evidence type="ECO:0000256" key="3">
    <source>
        <dbReference type="ARBA" id="ARBA00023239"/>
    </source>
</evidence>
<keyword evidence="7" id="KW-1185">Reference proteome</keyword>
<feature type="domain" description="YbaK/aminoacyl-tRNA synthetase-associated" evidence="5">
    <location>
        <begin position="35"/>
        <end position="147"/>
    </location>
</feature>
<name>A0A2P7VK09_9BACL</name>
<organism evidence="6 7">
    <name type="scientific">Brevibacillus fortis</name>
    <dbReference type="NCBI Taxonomy" id="2126352"/>
    <lineage>
        <taxon>Bacteria</taxon>
        <taxon>Bacillati</taxon>
        <taxon>Bacillota</taxon>
        <taxon>Bacilli</taxon>
        <taxon>Bacillales</taxon>
        <taxon>Paenibacillaceae</taxon>
        <taxon>Brevibacillus</taxon>
    </lineage>
</organism>
<dbReference type="GO" id="GO:0006412">
    <property type="term" value="P:translation"/>
    <property type="evidence" value="ECO:0007669"/>
    <property type="project" value="UniProtKB-KW"/>
</dbReference>
<keyword evidence="3 4" id="KW-0456">Lyase</keyword>
<evidence type="ECO:0000259" key="5">
    <source>
        <dbReference type="Pfam" id="PF04073"/>
    </source>
</evidence>